<dbReference type="Proteomes" id="UP001158067">
    <property type="component" value="Unassembled WGS sequence"/>
</dbReference>
<reference evidence="2 3" key="1">
    <citation type="submission" date="2017-05" db="EMBL/GenBank/DDBJ databases">
        <authorList>
            <person name="Varghese N."/>
            <person name="Submissions S."/>
        </authorList>
    </citation>
    <scope>NUCLEOTIDE SEQUENCE [LARGE SCALE GENOMIC DNA]</scope>
    <source>
        <strain evidence="2 3">DSM 25457</strain>
    </source>
</reference>
<dbReference type="EMBL" id="FXUG01000009">
    <property type="protein sequence ID" value="SMP65237.1"/>
    <property type="molecule type" value="Genomic_DNA"/>
</dbReference>
<evidence type="ECO:0000256" key="1">
    <source>
        <dbReference type="SAM" id="Phobius"/>
    </source>
</evidence>
<evidence type="ECO:0000313" key="3">
    <source>
        <dbReference type="Proteomes" id="UP001158067"/>
    </source>
</evidence>
<organism evidence="2 3">
    <name type="scientific">Neorhodopirellula lusitana</name>
    <dbReference type="NCBI Taxonomy" id="445327"/>
    <lineage>
        <taxon>Bacteria</taxon>
        <taxon>Pseudomonadati</taxon>
        <taxon>Planctomycetota</taxon>
        <taxon>Planctomycetia</taxon>
        <taxon>Pirellulales</taxon>
        <taxon>Pirellulaceae</taxon>
        <taxon>Neorhodopirellula</taxon>
    </lineage>
</organism>
<sequence>MCESICPATNCNLLITRRRNTRTQPPANTHRRVALQSDSEHSRYPIVPLLSSSILSQANLVKSGTPKEWTNDSEFPCYIENTVSLLRRFWAPVIILVMVAIHAAVIGYVRSRVNRLSNLQSNAVEIGNLRFQNINEAGYTYQMQLHAVVDPNHHFRGEQLLTQSRMEIIEATEQMLRQVDATWLADPSQNEIREQLMNVVLTHLDEPVVQRVLITDWLRVPVGTTPPPVL</sequence>
<keyword evidence="1" id="KW-0812">Transmembrane</keyword>
<keyword evidence="1" id="KW-1133">Transmembrane helix</keyword>
<evidence type="ECO:0000313" key="2">
    <source>
        <dbReference type="EMBL" id="SMP65237.1"/>
    </source>
</evidence>
<protein>
    <recommendedName>
        <fullName evidence="4">Flagellar protein FliL</fullName>
    </recommendedName>
</protein>
<evidence type="ECO:0008006" key="4">
    <source>
        <dbReference type="Google" id="ProtNLM"/>
    </source>
</evidence>
<keyword evidence="1" id="KW-0472">Membrane</keyword>
<name>A0ABY1QCV2_9BACT</name>
<accession>A0ABY1QCV2</accession>
<proteinExistence type="predicted"/>
<comment type="caution">
    <text evidence="2">The sequence shown here is derived from an EMBL/GenBank/DDBJ whole genome shotgun (WGS) entry which is preliminary data.</text>
</comment>
<gene>
    <name evidence="2" type="ORF">SAMN06265222_10912</name>
</gene>
<feature type="transmembrane region" description="Helical" evidence="1">
    <location>
        <begin position="89"/>
        <end position="109"/>
    </location>
</feature>
<keyword evidence="3" id="KW-1185">Reference proteome</keyword>